<gene>
    <name evidence="1" type="ORF">DSO57_1033401</name>
</gene>
<reference evidence="1" key="1">
    <citation type="submission" date="2022-04" db="EMBL/GenBank/DDBJ databases">
        <title>Genome of the entomopathogenic fungus Entomophthora muscae.</title>
        <authorList>
            <person name="Elya C."/>
            <person name="Lovett B.R."/>
            <person name="Lee E."/>
            <person name="Macias A.M."/>
            <person name="Hajek A.E."/>
            <person name="De Bivort B.L."/>
            <person name="Kasson M.T."/>
            <person name="De Fine Licht H.H."/>
            <person name="Stajich J.E."/>
        </authorList>
    </citation>
    <scope>NUCLEOTIDE SEQUENCE</scope>
    <source>
        <strain evidence="1">Berkeley</strain>
    </source>
</reference>
<protein>
    <submittedName>
        <fullName evidence="1">Uncharacterized protein</fullName>
    </submittedName>
</protein>
<proteinExistence type="predicted"/>
<accession>A0ACC2S2B6</accession>
<organism evidence="1 2">
    <name type="scientific">Entomophthora muscae</name>
    <dbReference type="NCBI Taxonomy" id="34485"/>
    <lineage>
        <taxon>Eukaryota</taxon>
        <taxon>Fungi</taxon>
        <taxon>Fungi incertae sedis</taxon>
        <taxon>Zoopagomycota</taxon>
        <taxon>Entomophthoromycotina</taxon>
        <taxon>Entomophthoromycetes</taxon>
        <taxon>Entomophthorales</taxon>
        <taxon>Entomophthoraceae</taxon>
        <taxon>Entomophthora</taxon>
    </lineage>
</organism>
<evidence type="ECO:0000313" key="1">
    <source>
        <dbReference type="EMBL" id="KAJ9056402.1"/>
    </source>
</evidence>
<dbReference type="EMBL" id="QTSX02005942">
    <property type="protein sequence ID" value="KAJ9056402.1"/>
    <property type="molecule type" value="Genomic_DNA"/>
</dbReference>
<evidence type="ECO:0000313" key="2">
    <source>
        <dbReference type="Proteomes" id="UP001165960"/>
    </source>
</evidence>
<comment type="caution">
    <text evidence="1">The sequence shown here is derived from an EMBL/GenBank/DDBJ whole genome shotgun (WGS) entry which is preliminary data.</text>
</comment>
<name>A0ACC2S2B6_9FUNG</name>
<sequence length="592" mass="64831">MAEEEDFSKLSIDDKLQHKSWKARVEGYEGLAKDLKKLDPDSKAGEFRKYGAMMLQIAKDTNLPAQEAGMGCILSFIEYAPNSERLRDELVPVLVQKGLGSARVGTRTKSMEILLKLVEVDVGEPVIDLIVNEFGNKQPKIAAACVMALKSIVVEFGVKAVNVKAILKNIPKFFAHSDKKVREESSGLALALYPWLSTSIDTFLKDLKPVQLKDLNAEFAKLPAEKPKALRLLRSQQALVQDESDEAEGEEASEENSLNEEPVDVDPYELADPVDITSMIPSDFYTQLNAKKWQERKETLEALEKVVNKIRLADSGPYGDLITALTAHINDTNVVVSILSINCIKHIAAGLRNKFAAFKPAVVPALLMKLKEKKQTFIDALQGCLDAVFVSVTLSDVLDDILGKFGEKNPQIKLETVRWLVRILSSIKAPPSKSEVKKMCEGLLKTYADSDTHVRDASAVCLGTLWKVAGEKSVLPFIEDLDSIKMTKVKEKLAEAVVQVRQAPPPKLAPAKPASKGPPKSLSKGPPKKVTSPPPSKPAPKPAAKPAAKPALKAPAKKPATPASGAKSPHQPRRQERRKAFPLNSLVMIWMG</sequence>
<dbReference type="Proteomes" id="UP001165960">
    <property type="component" value="Unassembled WGS sequence"/>
</dbReference>
<keyword evidence="2" id="KW-1185">Reference proteome</keyword>